<sequence length="45" mass="4970">LNPISILQGGKKLTNAEVKFQFLIGKLTTLFNLALVLLHNSFNSL</sequence>
<dbReference type="HOGENOM" id="CLU_3209122_0_0_9"/>
<organism evidence="2 3">
    <name type="scientific">Desulfitobacterium hafniense DP7</name>
    <dbReference type="NCBI Taxonomy" id="537010"/>
    <lineage>
        <taxon>Bacteria</taxon>
        <taxon>Bacillati</taxon>
        <taxon>Bacillota</taxon>
        <taxon>Clostridia</taxon>
        <taxon>Eubacteriales</taxon>
        <taxon>Desulfitobacteriaceae</taxon>
        <taxon>Desulfitobacterium</taxon>
    </lineage>
</organism>
<dbReference type="EMBL" id="AFZX01000123">
    <property type="protein sequence ID" value="EHL04725.1"/>
    <property type="molecule type" value="Genomic_DNA"/>
</dbReference>
<evidence type="ECO:0000256" key="1">
    <source>
        <dbReference type="SAM" id="Phobius"/>
    </source>
</evidence>
<keyword evidence="1" id="KW-1133">Transmembrane helix</keyword>
<gene>
    <name evidence="2" type="ORF">HMPREF0322_04603</name>
</gene>
<keyword evidence="1" id="KW-0472">Membrane</keyword>
<name>G9XUE4_DESHA</name>
<comment type="caution">
    <text evidence="2">The sequence shown here is derived from an EMBL/GenBank/DDBJ whole genome shotgun (WGS) entry which is preliminary data.</text>
</comment>
<reference evidence="2 3" key="1">
    <citation type="submission" date="2011-08" db="EMBL/GenBank/DDBJ databases">
        <authorList>
            <person name="Weinstock G."/>
            <person name="Sodergren E."/>
            <person name="Clifton S."/>
            <person name="Fulton L."/>
            <person name="Fulton B."/>
            <person name="Courtney L."/>
            <person name="Fronick C."/>
            <person name="Harrison M."/>
            <person name="Strong C."/>
            <person name="Farmer C."/>
            <person name="Delahaunty K."/>
            <person name="Markovic C."/>
            <person name="Hall O."/>
            <person name="Minx P."/>
            <person name="Tomlinson C."/>
            <person name="Mitreva M."/>
            <person name="Hou S."/>
            <person name="Chen J."/>
            <person name="Wollam A."/>
            <person name="Pepin K.H."/>
            <person name="Johnson M."/>
            <person name="Bhonagiri V."/>
            <person name="Zhang X."/>
            <person name="Suruliraj S."/>
            <person name="Warren W."/>
            <person name="Chinwalla A."/>
            <person name="Mardis E.R."/>
            <person name="Wilson R.K."/>
        </authorList>
    </citation>
    <scope>NUCLEOTIDE SEQUENCE [LARGE SCALE GENOMIC DNA]</scope>
    <source>
        <strain evidence="2 3">DP7</strain>
    </source>
</reference>
<feature type="transmembrane region" description="Helical" evidence="1">
    <location>
        <begin position="20"/>
        <end position="38"/>
    </location>
</feature>
<dbReference type="Proteomes" id="UP000004416">
    <property type="component" value="Unassembled WGS sequence"/>
</dbReference>
<keyword evidence="1" id="KW-0812">Transmembrane</keyword>
<protein>
    <submittedName>
        <fullName evidence="2">Uncharacterized protein</fullName>
    </submittedName>
</protein>
<evidence type="ECO:0000313" key="2">
    <source>
        <dbReference type="EMBL" id="EHL04725.1"/>
    </source>
</evidence>
<dbReference type="AlphaFoldDB" id="G9XUE4"/>
<proteinExistence type="predicted"/>
<evidence type="ECO:0000313" key="3">
    <source>
        <dbReference type="Proteomes" id="UP000004416"/>
    </source>
</evidence>
<feature type="non-terminal residue" evidence="2">
    <location>
        <position position="1"/>
    </location>
</feature>
<accession>G9XUE4</accession>